<dbReference type="Gene3D" id="3.30.365.10">
    <property type="entry name" value="Aldehyde oxidase/xanthine dehydrogenase, molybdopterin binding domain"/>
    <property type="match status" value="4"/>
</dbReference>
<evidence type="ECO:0000259" key="2">
    <source>
        <dbReference type="SMART" id="SM01008"/>
    </source>
</evidence>
<reference evidence="4" key="1">
    <citation type="submission" date="2020-01" db="EMBL/GenBank/DDBJ databases">
        <title>'Steroidobacter agaridevorans' sp. nov., agar-degrading bacteria isolated from rhizosphere soils.</title>
        <authorList>
            <person name="Ikenaga M."/>
            <person name="Kataoka M."/>
            <person name="Murouchi A."/>
            <person name="Katsuragi S."/>
            <person name="Sakai M."/>
        </authorList>
    </citation>
    <scope>NUCLEOTIDE SEQUENCE [LARGE SCALE GENOMIC DNA]</scope>
    <source>
        <strain evidence="4">YU21-B</strain>
    </source>
</reference>
<evidence type="ECO:0000256" key="1">
    <source>
        <dbReference type="SAM" id="MobiDB-lite"/>
    </source>
</evidence>
<feature type="region of interest" description="Disordered" evidence="1">
    <location>
        <begin position="192"/>
        <end position="213"/>
    </location>
</feature>
<gene>
    <name evidence="3" type="ORF">GCM10011487_65820</name>
</gene>
<dbReference type="RefSeq" id="WP_161816170.1">
    <property type="nucleotide sequence ID" value="NZ_BLJN01000009.1"/>
</dbReference>
<dbReference type="Pfam" id="PF20256">
    <property type="entry name" value="MoCoBD_2"/>
    <property type="match status" value="2"/>
</dbReference>
<dbReference type="Pfam" id="PF02738">
    <property type="entry name" value="MoCoBD_1"/>
    <property type="match status" value="1"/>
</dbReference>
<dbReference type="Proteomes" id="UP000445000">
    <property type="component" value="Unassembled WGS sequence"/>
</dbReference>
<dbReference type="SMART" id="SM01008">
    <property type="entry name" value="Ald_Xan_dh_C"/>
    <property type="match status" value="1"/>
</dbReference>
<name>A0A829YP10_9GAMM</name>
<dbReference type="InterPro" id="IPR046867">
    <property type="entry name" value="AldOxase/xan_DH_MoCoBD2"/>
</dbReference>
<evidence type="ECO:0000313" key="4">
    <source>
        <dbReference type="Proteomes" id="UP000445000"/>
    </source>
</evidence>
<comment type="caution">
    <text evidence="3">The sequence shown here is derived from an EMBL/GenBank/DDBJ whole genome shotgun (WGS) entry which is preliminary data.</text>
</comment>
<feature type="domain" description="Aldehyde oxidase/xanthine dehydrogenase a/b hammerhead" evidence="2">
    <location>
        <begin position="214"/>
        <end position="296"/>
    </location>
</feature>
<sequence>MSAIEQDAAVHATRRDVLKGGAVLTVAMWLPAAGAQANATDATKAGTFVPNAFVRIDQDSTVTVLSKHVEMGQGAYTGLATIVAEELDADWNQIRVEGAPADAKLYNNLAFGPFQGTGGSTAIANSYEQLKKAGATARAMLVTAAANRWSVPASEITIASGVVQHKSGKSARFGELVADAAKLPVPTEVKPKDPSAYNRIGKSAPRVDSKAKSTGKATFTQDFKLPGMLTAVVAHAPRFGGKVKSFDASKAKEIKGVKAVVAFETPARAGVAVVATDFWAAKKGRDALTVEWDESNAFKQSTDEMLKEYRELSQQPGDIAKQEGDVEKAFASAARTFEATYEFPYLAHAAMEPMNCVVQLGQGSCEVWNGEQFQTADQMNIAKLLGIAPKDVKINQLYAGGSFGRRANPLSDYLVETVAIAKAMGTTDPVKLVWTREDDMQAGYYRPMYVHWLKAGVDAQGKIVAWQHRIVGQSITRGTFFDNKSKIDFTSVEGAQNLPYHIPNLQVELHTTEPKVPVLWWRSVGSTHTAFSTECFLDDIARATRQDPYALRRSLLEKHPRHLAVLDLVAEKSGWKKKRAADEIYGLALHESFNSVVGQVAKLTKTPNGPKLVSVVCAVDCGIAVNPNIIAMQMESGIGYGLSAALMGAVTLKEGRVEQSNFDDYPVLRINEMPAVETHIVPSKSKPTGVGEPGTPVIAPALANALAQIDGKPTRSLPLAGQGVKLA</sequence>
<accession>A0A829YP10</accession>
<evidence type="ECO:0000313" key="3">
    <source>
        <dbReference type="EMBL" id="GFE84582.1"/>
    </source>
</evidence>
<dbReference type="GO" id="GO:0016491">
    <property type="term" value="F:oxidoreductase activity"/>
    <property type="evidence" value="ECO:0007669"/>
    <property type="project" value="InterPro"/>
</dbReference>
<dbReference type="AlphaFoldDB" id="A0A829YP10"/>
<keyword evidence="4" id="KW-1185">Reference proteome</keyword>
<dbReference type="SUPFAM" id="SSF56003">
    <property type="entry name" value="Molybdenum cofactor-binding domain"/>
    <property type="match status" value="2"/>
</dbReference>
<dbReference type="InterPro" id="IPR037165">
    <property type="entry name" value="AldOxase/xan_DH_Mopterin-bd_sf"/>
</dbReference>
<dbReference type="PANTHER" id="PTHR47495">
    <property type="entry name" value="ALDEHYDE DEHYDROGENASE"/>
    <property type="match status" value="1"/>
</dbReference>
<dbReference type="InterPro" id="IPR012368">
    <property type="entry name" value="OxRdtase_Mopterin-bd_su_IorB"/>
</dbReference>
<dbReference type="InterPro" id="IPR000674">
    <property type="entry name" value="Ald_Oxase/Xan_DH_a/b"/>
</dbReference>
<dbReference type="InterPro" id="IPR008274">
    <property type="entry name" value="AldOxase/xan_DH_MoCoBD1"/>
</dbReference>
<dbReference type="InterPro" id="IPR006311">
    <property type="entry name" value="TAT_signal"/>
</dbReference>
<dbReference type="PIRSF" id="PIRSF036389">
    <property type="entry name" value="IOR_B"/>
    <property type="match status" value="1"/>
</dbReference>
<dbReference type="Gene3D" id="3.90.1170.50">
    <property type="entry name" value="Aldehyde oxidase/xanthine dehydrogenase, a/b hammerhead"/>
    <property type="match status" value="1"/>
</dbReference>
<organism evidence="3 4">
    <name type="scientific">Steroidobacter agaridevorans</name>
    <dbReference type="NCBI Taxonomy" id="2695856"/>
    <lineage>
        <taxon>Bacteria</taxon>
        <taxon>Pseudomonadati</taxon>
        <taxon>Pseudomonadota</taxon>
        <taxon>Gammaproteobacteria</taxon>
        <taxon>Steroidobacterales</taxon>
        <taxon>Steroidobacteraceae</taxon>
        <taxon>Steroidobacter</taxon>
    </lineage>
</organism>
<dbReference type="PROSITE" id="PS51318">
    <property type="entry name" value="TAT"/>
    <property type="match status" value="1"/>
</dbReference>
<protein>
    <submittedName>
        <fullName evidence="3">Oxidoreductase</fullName>
    </submittedName>
</protein>
<dbReference type="PANTHER" id="PTHR47495:SF2">
    <property type="entry name" value="ALDEHYDE DEHYDROGENASE"/>
    <property type="match status" value="1"/>
</dbReference>
<proteinExistence type="predicted"/>
<dbReference type="EMBL" id="BLJN01000009">
    <property type="protein sequence ID" value="GFE84582.1"/>
    <property type="molecule type" value="Genomic_DNA"/>
</dbReference>
<dbReference type="InterPro" id="IPR052516">
    <property type="entry name" value="N-heterocyclic_Hydroxylase"/>
</dbReference>